<accession>A0A517SFT7</accession>
<dbReference type="Gene3D" id="2.40.50.870">
    <property type="entry name" value="Protein of unknown function (DUF3299)"/>
    <property type="match status" value="1"/>
</dbReference>
<protein>
    <recommendedName>
        <fullName evidence="4">DUF3299 domain-containing protein</fullName>
    </recommendedName>
</protein>
<dbReference type="RefSeq" id="WP_145030785.1">
    <property type="nucleotide sequence ID" value="NZ_CP036271.1"/>
</dbReference>
<reference evidence="2 3" key="1">
    <citation type="submission" date="2019-02" db="EMBL/GenBank/DDBJ databases">
        <title>Deep-cultivation of Planctomycetes and their phenomic and genomic characterization uncovers novel biology.</title>
        <authorList>
            <person name="Wiegand S."/>
            <person name="Jogler M."/>
            <person name="Boedeker C."/>
            <person name="Pinto D."/>
            <person name="Vollmers J."/>
            <person name="Rivas-Marin E."/>
            <person name="Kohn T."/>
            <person name="Peeters S.H."/>
            <person name="Heuer A."/>
            <person name="Rast P."/>
            <person name="Oberbeckmann S."/>
            <person name="Bunk B."/>
            <person name="Jeske O."/>
            <person name="Meyerdierks A."/>
            <person name="Storesund J.E."/>
            <person name="Kallscheuer N."/>
            <person name="Luecker S."/>
            <person name="Lage O.M."/>
            <person name="Pohl T."/>
            <person name="Merkel B.J."/>
            <person name="Hornburger P."/>
            <person name="Mueller R.-W."/>
            <person name="Bruemmer F."/>
            <person name="Labrenz M."/>
            <person name="Spormann A.M."/>
            <person name="Op den Camp H."/>
            <person name="Overmann J."/>
            <person name="Amann R."/>
            <person name="Jetten M.S.M."/>
            <person name="Mascher T."/>
            <person name="Medema M.H."/>
            <person name="Devos D.P."/>
            <person name="Kaster A.-K."/>
            <person name="Ovreas L."/>
            <person name="Rohde M."/>
            <person name="Galperin M.Y."/>
            <person name="Jogler C."/>
        </authorList>
    </citation>
    <scope>NUCLEOTIDE SEQUENCE [LARGE SCALE GENOMIC DNA]</scope>
    <source>
        <strain evidence="2 3">Pan44</strain>
    </source>
</reference>
<evidence type="ECO:0008006" key="4">
    <source>
        <dbReference type="Google" id="ProtNLM"/>
    </source>
</evidence>
<dbReference type="Proteomes" id="UP000315700">
    <property type="component" value="Chromosome"/>
</dbReference>
<name>A0A517SFT7_9PLAN</name>
<feature type="chain" id="PRO_5021715550" description="DUF3299 domain-containing protein" evidence="1">
    <location>
        <begin position="25"/>
        <end position="272"/>
    </location>
</feature>
<organism evidence="2 3">
    <name type="scientific">Caulifigura coniformis</name>
    <dbReference type="NCBI Taxonomy" id="2527983"/>
    <lineage>
        <taxon>Bacteria</taxon>
        <taxon>Pseudomonadati</taxon>
        <taxon>Planctomycetota</taxon>
        <taxon>Planctomycetia</taxon>
        <taxon>Planctomycetales</taxon>
        <taxon>Planctomycetaceae</taxon>
        <taxon>Caulifigura</taxon>
    </lineage>
</organism>
<dbReference type="AlphaFoldDB" id="A0A517SFT7"/>
<dbReference type="KEGG" id="ccos:Pan44_30200"/>
<gene>
    <name evidence="2" type="ORF">Pan44_30200</name>
</gene>
<dbReference type="InParanoid" id="A0A517SFT7"/>
<dbReference type="OrthoDB" id="267771at2"/>
<keyword evidence="1" id="KW-0732">Signal</keyword>
<proteinExistence type="predicted"/>
<feature type="signal peptide" evidence="1">
    <location>
        <begin position="1"/>
        <end position="24"/>
    </location>
</feature>
<evidence type="ECO:0000313" key="3">
    <source>
        <dbReference type="Proteomes" id="UP000315700"/>
    </source>
</evidence>
<dbReference type="EMBL" id="CP036271">
    <property type="protein sequence ID" value="QDT54979.1"/>
    <property type="molecule type" value="Genomic_DNA"/>
</dbReference>
<sequence precursor="true">MDRRSVCPLLLLALIAGWSGCNSSATKGSYELVEQPQGSPAAPATPPAVEEQVVATPTVAETTQLNEPPATPPEVKPEVVQQAVTETPKPLATTQIASAADPARPEAAVALEPLTASPDALKSLIPNKIELKVPHKDFSREGREKALRVSYDDLDLLKVLNMEPVPLNAEEYLPGWLKSLNGEKVRLRGWMFPPLMTEGLPAFLFVRDNQICCFGREAKVYDKVRVTMKEGTTTDYIFGRPFDVIGTFHIESEERDGELYFLYSIDDAVVMK</sequence>
<evidence type="ECO:0000256" key="1">
    <source>
        <dbReference type="SAM" id="SignalP"/>
    </source>
</evidence>
<evidence type="ECO:0000313" key="2">
    <source>
        <dbReference type="EMBL" id="QDT54979.1"/>
    </source>
</evidence>
<keyword evidence="3" id="KW-1185">Reference proteome</keyword>
<dbReference type="PROSITE" id="PS51257">
    <property type="entry name" value="PROKAR_LIPOPROTEIN"/>
    <property type="match status" value="1"/>
</dbReference>